<proteinExistence type="predicted"/>
<evidence type="ECO:0000256" key="1">
    <source>
        <dbReference type="SAM" id="MobiDB-lite"/>
    </source>
</evidence>
<dbReference type="Proteomes" id="UP000011713">
    <property type="component" value="Unassembled WGS sequence"/>
</dbReference>
<organism evidence="2 3">
    <name type="scientific">Hyaloperonospora arabidopsidis (strain Emoy2)</name>
    <name type="common">Downy mildew agent</name>
    <name type="synonym">Peronospora arabidopsidis</name>
    <dbReference type="NCBI Taxonomy" id="559515"/>
    <lineage>
        <taxon>Eukaryota</taxon>
        <taxon>Sar</taxon>
        <taxon>Stramenopiles</taxon>
        <taxon>Oomycota</taxon>
        <taxon>Peronosporomycetes</taxon>
        <taxon>Peronosporales</taxon>
        <taxon>Peronosporaceae</taxon>
        <taxon>Hyaloperonospora</taxon>
    </lineage>
</organism>
<protein>
    <submittedName>
        <fullName evidence="2">Uncharacterized protein</fullName>
    </submittedName>
</protein>
<dbReference type="VEuPathDB" id="FungiDB:HpaG808061"/>
<dbReference type="EnsemblProtists" id="HpaT808061">
    <property type="protein sequence ID" value="HpaP808061"/>
    <property type="gene ID" value="HpaG808061"/>
</dbReference>
<evidence type="ECO:0000313" key="3">
    <source>
        <dbReference type="Proteomes" id="UP000011713"/>
    </source>
</evidence>
<feature type="region of interest" description="Disordered" evidence="1">
    <location>
        <begin position="1"/>
        <end position="40"/>
    </location>
</feature>
<keyword evidence="3" id="KW-1185">Reference proteome</keyword>
<accession>M4BNS3</accession>
<feature type="compositionally biased region" description="Pro residues" evidence="1">
    <location>
        <begin position="1"/>
        <end position="15"/>
    </location>
</feature>
<reference evidence="3" key="1">
    <citation type="journal article" date="2010" name="Science">
        <title>Signatures of adaptation to obligate biotrophy in the Hyaloperonospora arabidopsidis genome.</title>
        <authorList>
            <person name="Baxter L."/>
            <person name="Tripathy S."/>
            <person name="Ishaque N."/>
            <person name="Boot N."/>
            <person name="Cabral A."/>
            <person name="Kemen E."/>
            <person name="Thines M."/>
            <person name="Ah-Fong A."/>
            <person name="Anderson R."/>
            <person name="Badejoko W."/>
            <person name="Bittner-Eddy P."/>
            <person name="Boore J.L."/>
            <person name="Chibucos M.C."/>
            <person name="Coates M."/>
            <person name="Dehal P."/>
            <person name="Delehaunty K."/>
            <person name="Dong S."/>
            <person name="Downton P."/>
            <person name="Dumas B."/>
            <person name="Fabro G."/>
            <person name="Fronick C."/>
            <person name="Fuerstenberg S.I."/>
            <person name="Fulton L."/>
            <person name="Gaulin E."/>
            <person name="Govers F."/>
            <person name="Hughes L."/>
            <person name="Humphray S."/>
            <person name="Jiang R.H."/>
            <person name="Judelson H."/>
            <person name="Kamoun S."/>
            <person name="Kyung K."/>
            <person name="Meijer H."/>
            <person name="Minx P."/>
            <person name="Morris P."/>
            <person name="Nelson J."/>
            <person name="Phuntumart V."/>
            <person name="Qutob D."/>
            <person name="Rehmany A."/>
            <person name="Rougon-Cardoso A."/>
            <person name="Ryden P."/>
            <person name="Torto-Alalibo T."/>
            <person name="Studholme D."/>
            <person name="Wang Y."/>
            <person name="Win J."/>
            <person name="Wood J."/>
            <person name="Clifton S.W."/>
            <person name="Rogers J."/>
            <person name="Van den Ackerveken G."/>
            <person name="Jones J.D."/>
            <person name="McDowell J.M."/>
            <person name="Beynon J."/>
            <person name="Tyler B.M."/>
        </authorList>
    </citation>
    <scope>NUCLEOTIDE SEQUENCE [LARGE SCALE GENOMIC DNA]</scope>
    <source>
        <strain evidence="3">Emoy2</strain>
    </source>
</reference>
<evidence type="ECO:0000313" key="2">
    <source>
        <dbReference type="EnsemblProtists" id="HpaP808061"/>
    </source>
</evidence>
<name>M4BNS3_HYAAE</name>
<dbReference type="InParanoid" id="M4BNS3"/>
<dbReference type="AlphaFoldDB" id="M4BNS3"/>
<sequence length="51" mass="5184">MMVPAPPGPGLPRAPPSKKSTQKPVPESVHRTGSAPKEVSANEVKIAIAAA</sequence>
<dbReference type="EMBL" id="JH598467">
    <property type="status" value="NOT_ANNOTATED_CDS"/>
    <property type="molecule type" value="Genomic_DNA"/>
</dbReference>
<dbReference type="HOGENOM" id="CLU_3110499_0_0_1"/>
<reference evidence="2" key="2">
    <citation type="submission" date="2015-06" db="UniProtKB">
        <authorList>
            <consortium name="EnsemblProtists"/>
        </authorList>
    </citation>
    <scope>IDENTIFICATION</scope>
    <source>
        <strain evidence="2">Emoy2</strain>
    </source>
</reference>